<evidence type="ECO:0000256" key="9">
    <source>
        <dbReference type="ARBA" id="ARBA00022963"/>
    </source>
</evidence>
<evidence type="ECO:0000313" key="15">
    <source>
        <dbReference type="EMBL" id="CAG6735817.1"/>
    </source>
</evidence>
<dbReference type="FunFam" id="1.20.90.10:FF:000002">
    <property type="entry name" value="Phospholipase A2 group III"/>
    <property type="match status" value="1"/>
</dbReference>
<dbReference type="GO" id="GO:0050482">
    <property type="term" value="P:arachidonate secretion"/>
    <property type="evidence" value="ECO:0007669"/>
    <property type="project" value="InterPro"/>
</dbReference>
<dbReference type="EMBL" id="HBUF01396986">
    <property type="protein sequence ID" value="CAG6735817.1"/>
    <property type="molecule type" value="Transcribed_RNA"/>
</dbReference>
<evidence type="ECO:0000256" key="4">
    <source>
        <dbReference type="ARBA" id="ARBA00021721"/>
    </source>
</evidence>
<evidence type="ECO:0000256" key="12">
    <source>
        <dbReference type="ARBA" id="ARBA00029903"/>
    </source>
</evidence>
<reference evidence="15" key="1">
    <citation type="submission" date="2021-05" db="EMBL/GenBank/DDBJ databases">
        <authorList>
            <person name="Alioto T."/>
            <person name="Alioto T."/>
            <person name="Gomez Garrido J."/>
        </authorList>
    </citation>
    <scope>NUCLEOTIDE SEQUENCE</scope>
</reference>
<evidence type="ECO:0000256" key="6">
    <source>
        <dbReference type="ARBA" id="ARBA00022723"/>
    </source>
</evidence>
<evidence type="ECO:0000256" key="7">
    <source>
        <dbReference type="ARBA" id="ARBA00022801"/>
    </source>
</evidence>
<feature type="domain" description="Phospholipase A2-like central" evidence="14">
    <location>
        <begin position="48"/>
        <end position="147"/>
    </location>
</feature>
<proteinExistence type="predicted"/>
<keyword evidence="10" id="KW-0443">Lipid metabolism</keyword>
<name>A0A8D8YX10_9HEMI</name>
<dbReference type="CDD" id="cd04704">
    <property type="entry name" value="PLA2_bee_venom_like"/>
    <property type="match status" value="1"/>
</dbReference>
<keyword evidence="11" id="KW-1015">Disulfide bond</keyword>
<keyword evidence="13" id="KW-0732">Signal</keyword>
<feature type="signal peptide" evidence="13">
    <location>
        <begin position="1"/>
        <end position="24"/>
    </location>
</feature>
<keyword evidence="6" id="KW-0479">Metal-binding</keyword>
<dbReference type="InterPro" id="IPR016090">
    <property type="entry name" value="PLA2-like_dom"/>
</dbReference>
<dbReference type="GO" id="GO:0005576">
    <property type="term" value="C:extracellular region"/>
    <property type="evidence" value="ECO:0007669"/>
    <property type="project" value="UniProtKB-SubCell"/>
</dbReference>
<dbReference type="PROSITE" id="PS00118">
    <property type="entry name" value="PA2_HIS"/>
    <property type="match status" value="1"/>
</dbReference>
<evidence type="ECO:0000256" key="5">
    <source>
        <dbReference type="ARBA" id="ARBA00022525"/>
    </source>
</evidence>
<dbReference type="PANTHER" id="PTHR12253">
    <property type="entry name" value="RH14732P"/>
    <property type="match status" value="1"/>
</dbReference>
<comment type="subcellular location">
    <subcellularLocation>
        <location evidence="2">Secreted</location>
    </subcellularLocation>
</comment>
<dbReference type="AlphaFoldDB" id="A0A8D8YX10"/>
<evidence type="ECO:0000259" key="14">
    <source>
        <dbReference type="Pfam" id="PF05826"/>
    </source>
</evidence>
<evidence type="ECO:0000256" key="3">
    <source>
        <dbReference type="ARBA" id="ARBA00013278"/>
    </source>
</evidence>
<dbReference type="GO" id="GO:0016042">
    <property type="term" value="P:lipid catabolic process"/>
    <property type="evidence" value="ECO:0007669"/>
    <property type="project" value="UniProtKB-KW"/>
</dbReference>
<feature type="chain" id="PRO_5034322611" description="Phospholipase A2" evidence="13">
    <location>
        <begin position="25"/>
        <end position="195"/>
    </location>
</feature>
<dbReference type="GO" id="GO:0046872">
    <property type="term" value="F:metal ion binding"/>
    <property type="evidence" value="ECO:0007669"/>
    <property type="project" value="UniProtKB-KW"/>
</dbReference>
<comment type="cofactor">
    <cofactor evidence="1">
        <name>Ca(2+)</name>
        <dbReference type="ChEBI" id="CHEBI:29108"/>
    </cofactor>
</comment>
<evidence type="ECO:0000256" key="2">
    <source>
        <dbReference type="ARBA" id="ARBA00004613"/>
    </source>
</evidence>
<organism evidence="15">
    <name type="scientific">Cacopsylla melanoneura</name>
    <dbReference type="NCBI Taxonomy" id="428564"/>
    <lineage>
        <taxon>Eukaryota</taxon>
        <taxon>Metazoa</taxon>
        <taxon>Ecdysozoa</taxon>
        <taxon>Arthropoda</taxon>
        <taxon>Hexapoda</taxon>
        <taxon>Insecta</taxon>
        <taxon>Pterygota</taxon>
        <taxon>Neoptera</taxon>
        <taxon>Paraneoptera</taxon>
        <taxon>Hemiptera</taxon>
        <taxon>Sternorrhyncha</taxon>
        <taxon>Psylloidea</taxon>
        <taxon>Psyllidae</taxon>
        <taxon>Psyllinae</taxon>
        <taxon>Cacopsylla</taxon>
    </lineage>
</organism>
<evidence type="ECO:0000256" key="1">
    <source>
        <dbReference type="ARBA" id="ARBA00001913"/>
    </source>
</evidence>
<evidence type="ECO:0000256" key="10">
    <source>
        <dbReference type="ARBA" id="ARBA00023098"/>
    </source>
</evidence>
<dbReference type="Gene3D" id="1.20.90.10">
    <property type="entry name" value="Phospholipase A2 domain"/>
    <property type="match status" value="1"/>
</dbReference>
<keyword evidence="9" id="KW-0442">Lipid degradation</keyword>
<keyword evidence="8" id="KW-0106">Calcium</keyword>
<evidence type="ECO:0000256" key="11">
    <source>
        <dbReference type="ARBA" id="ARBA00023157"/>
    </source>
</evidence>
<dbReference type="SUPFAM" id="SSF48619">
    <property type="entry name" value="Phospholipase A2, PLA2"/>
    <property type="match status" value="1"/>
</dbReference>
<dbReference type="EC" id="3.1.1.4" evidence="3"/>
<dbReference type="Pfam" id="PF05826">
    <property type="entry name" value="Phospholip_A2_2"/>
    <property type="match status" value="1"/>
</dbReference>
<dbReference type="InterPro" id="IPR033113">
    <property type="entry name" value="PLA2_histidine"/>
</dbReference>
<sequence length="195" mass="22273">MRSSEVFPIIVSLVLGLIWSSVSQKPVRNVMLETSLAEDSRSDKADLIFPGTKWCGAGDIAANYSDLGTAAETDKCCRDHDHCTEYILAKGTLHGLKNTAPYTRVHCTCDQKFYDCLRTSANNGEQTSSMVGYMYFTMLEDQQCFKEDYPIVACTKKYPIFLMFLFFRNTTRCASYQQDNTKPIIWQWFDLPIFN</sequence>
<dbReference type="GO" id="GO:0004623">
    <property type="term" value="F:phospholipase A2 activity"/>
    <property type="evidence" value="ECO:0007669"/>
    <property type="project" value="UniProtKB-EC"/>
</dbReference>
<dbReference type="InterPro" id="IPR036444">
    <property type="entry name" value="PLipase_A2_dom_sf"/>
</dbReference>
<evidence type="ECO:0000256" key="8">
    <source>
        <dbReference type="ARBA" id="ARBA00022837"/>
    </source>
</evidence>
<protein>
    <recommendedName>
        <fullName evidence="4">Phospholipase A2</fullName>
        <ecNumber evidence="3">3.1.1.4</ecNumber>
    </recommendedName>
    <alternativeName>
        <fullName evidence="12">Phosphatidylcholine 2-acylhydrolase</fullName>
    </alternativeName>
</protein>
<accession>A0A8D8YX10</accession>
<keyword evidence="7" id="KW-0378">Hydrolase</keyword>
<keyword evidence="5" id="KW-0964">Secreted</keyword>
<evidence type="ECO:0000256" key="13">
    <source>
        <dbReference type="SAM" id="SignalP"/>
    </source>
</evidence>
<dbReference type="GO" id="GO:0006644">
    <property type="term" value="P:phospholipid metabolic process"/>
    <property type="evidence" value="ECO:0007669"/>
    <property type="project" value="InterPro"/>
</dbReference>